<dbReference type="KEGG" id="str:Sterm_3062"/>
<dbReference type="PANTHER" id="PTHR45737">
    <property type="entry name" value="VON WILLEBRAND FACTOR A DOMAIN-CONTAINING PROTEIN 5A"/>
    <property type="match status" value="1"/>
</dbReference>
<dbReference type="RefSeq" id="WP_012862486.1">
    <property type="nucleotide sequence ID" value="NC_013517.1"/>
</dbReference>
<sequence length="984" mass="112461">MKKIFFMIIFIFGLMSADEISTGEGVRMPETGTAVLKANGEKEIMLDSMKISAEIKRNISTTTYELTFYNPNSRILEGEFEFPLLNGQTVTGYALDINGKMRDGVVVEKEKARQTFEAVERQNIDPGILEKTKGNNYKTRIYPIPANGYRKIRITYEEILPKENGSVIYYLPLNYKNQVKDFSLEIKVPEQELKPEFISKISNMEFDNLKTGYYAEINKKDFMPDQSIKFYIKSDNKEKVYTERKGNEAYFLSSFSVNSGEKERKKSKKITLVWDTSNSGNNRNISEEIRFLDLYFKYLDNVDVTLITFGNKVSDPKAYKVALGEWNELKNTLEGLYYDGETRFQNLDFKKYKGDEIIFVTDGLLSYGKEREKQGKRPVVTVNSSKTADENYLRAAALQTSGKYIDLNTGDAEKALENMKSENYRLISYNYNKNDIAEVYPPVWEGNSDDFSFAGKMKKTKAEITVNFGYGNVITETRKVFINSIEKNDGVSRLWAGKKIEGLSKDYENNRDEIVKTAKEYGIVTDDTTLIVLDRIDDYVKYEIVPPAELQEEYFKLTENVKKEKVNQKKKALAESVQILGGIKKWYMKDFSVKADNDKIKTNVISGNVGVAGSNFAKQGAIDSQVVPIESVKMLSIREVGVSSVGSVVNDGTVFSEGASVGLELIGNGDSLEWSIGTDKEEKSRIKVKAWSPDEVYLKELEKTPREQIMAKYFELKKEYSNQPSFFIDTADFMLKNEMKDEAVQVLSNISEMKLESPELLKTYGYKLLELNKAAEAVEVFKELVKIKGEDPQSYRDLAMAYEKNNSYQEALDTYYVVLSRSWDGRFTQIKDVVLKEMNRLIAVHSKLNISKIDKKLIYPMPLDIRVTLEWTADNSDIDLYFTDPFNETGYYGNRLTKIGSRLSGDITQGFGPEEFALRKAPDGTYAVKAKYFGDSRQNLVGPITLRVVMYTNYGTKKEKSEEIMVRVKDRKEMLEIGELIFKN</sequence>
<dbReference type="InterPro" id="IPR019220">
    <property type="entry name" value="DUF2135"/>
</dbReference>
<accession>D1AP70</accession>
<evidence type="ECO:0000313" key="4">
    <source>
        <dbReference type="Proteomes" id="UP000000845"/>
    </source>
</evidence>
<keyword evidence="1" id="KW-0732">Signal</keyword>
<dbReference type="SUPFAM" id="SSF53300">
    <property type="entry name" value="vWA-like"/>
    <property type="match status" value="1"/>
</dbReference>
<dbReference type="Pfam" id="PF09906">
    <property type="entry name" value="DUF2135"/>
    <property type="match status" value="1"/>
</dbReference>
<reference evidence="4" key="1">
    <citation type="submission" date="2009-09" db="EMBL/GenBank/DDBJ databases">
        <title>The complete chromosome of Sebaldella termitidis ATCC 33386.</title>
        <authorList>
            <consortium name="US DOE Joint Genome Institute (JGI-PGF)"/>
            <person name="Lucas S."/>
            <person name="Copeland A."/>
            <person name="Lapidus A."/>
            <person name="Glavina del Rio T."/>
            <person name="Dalin E."/>
            <person name="Tice H."/>
            <person name="Bruce D."/>
            <person name="Goodwin L."/>
            <person name="Pitluck S."/>
            <person name="Kyrpides N."/>
            <person name="Mavromatis K."/>
            <person name="Ivanova N."/>
            <person name="Mikhailova N."/>
            <person name="Sims D."/>
            <person name="Meincke L."/>
            <person name="Brettin T."/>
            <person name="Detter J.C."/>
            <person name="Han C."/>
            <person name="Larimer F."/>
            <person name="Land M."/>
            <person name="Hauser L."/>
            <person name="Markowitz V."/>
            <person name="Cheng J.F."/>
            <person name="Hugenholtz P."/>
            <person name="Woyke T."/>
            <person name="Wu D."/>
            <person name="Eisen J.A."/>
        </authorList>
    </citation>
    <scope>NUCLEOTIDE SEQUENCE [LARGE SCALE GENOMIC DNA]</scope>
    <source>
        <strain evidence="4">ATCC 33386 / NCTC 11300</strain>
    </source>
</reference>
<protein>
    <submittedName>
        <fullName evidence="3">Vault protein inter-alpha-trypsin domain protein</fullName>
    </submittedName>
</protein>
<evidence type="ECO:0000313" key="3">
    <source>
        <dbReference type="EMBL" id="ACZ09904.1"/>
    </source>
</evidence>
<gene>
    <name evidence="3" type="ordered locus">Sterm_3062</name>
</gene>
<feature type="domain" description="VIT" evidence="2">
    <location>
        <begin position="30"/>
        <end position="158"/>
    </location>
</feature>
<dbReference type="SUPFAM" id="SSF48452">
    <property type="entry name" value="TPR-like"/>
    <property type="match status" value="1"/>
</dbReference>
<dbReference type="Gene3D" id="1.25.40.10">
    <property type="entry name" value="Tetratricopeptide repeat domain"/>
    <property type="match status" value="1"/>
</dbReference>
<dbReference type="Proteomes" id="UP000000845">
    <property type="component" value="Chromosome"/>
</dbReference>
<dbReference type="InterPro" id="IPR011990">
    <property type="entry name" value="TPR-like_helical_dom_sf"/>
</dbReference>
<name>D1AP70_SEBTE</name>
<evidence type="ECO:0000256" key="1">
    <source>
        <dbReference type="SAM" id="SignalP"/>
    </source>
</evidence>
<dbReference type="HOGENOM" id="CLU_305415_0_0_0"/>
<dbReference type="PANTHER" id="PTHR45737:SF6">
    <property type="entry name" value="VON WILLEBRAND FACTOR A DOMAIN-CONTAINING PROTEIN 5A"/>
    <property type="match status" value="1"/>
</dbReference>
<feature type="chain" id="PRO_5003019876" evidence="1">
    <location>
        <begin position="18"/>
        <end position="984"/>
    </location>
</feature>
<feature type="signal peptide" evidence="1">
    <location>
        <begin position="1"/>
        <end position="17"/>
    </location>
</feature>
<proteinExistence type="predicted"/>
<keyword evidence="4" id="KW-1185">Reference proteome</keyword>
<evidence type="ECO:0000259" key="2">
    <source>
        <dbReference type="PROSITE" id="PS51468"/>
    </source>
</evidence>
<dbReference type="Gene3D" id="3.40.50.410">
    <property type="entry name" value="von Willebrand factor, type A domain"/>
    <property type="match status" value="1"/>
</dbReference>
<dbReference type="STRING" id="526218.Sterm_3062"/>
<reference evidence="3 4" key="2">
    <citation type="journal article" date="2010" name="Stand. Genomic Sci.">
        <title>Complete genome sequence of Sebaldella termitidis type strain (NCTC 11300).</title>
        <authorList>
            <person name="Harmon-Smith M."/>
            <person name="Celia L."/>
            <person name="Chertkov O."/>
            <person name="Lapidus A."/>
            <person name="Copeland A."/>
            <person name="Glavina Del Rio T."/>
            <person name="Nolan M."/>
            <person name="Lucas S."/>
            <person name="Tice H."/>
            <person name="Cheng J.F."/>
            <person name="Han C."/>
            <person name="Detter J.C."/>
            <person name="Bruce D."/>
            <person name="Goodwin L."/>
            <person name="Pitluck S."/>
            <person name="Pati A."/>
            <person name="Liolios K."/>
            <person name="Ivanova N."/>
            <person name="Mavromatis K."/>
            <person name="Mikhailova N."/>
            <person name="Chen A."/>
            <person name="Palaniappan K."/>
            <person name="Land M."/>
            <person name="Hauser L."/>
            <person name="Chang Y.J."/>
            <person name="Jeffries C.D."/>
            <person name="Brettin T."/>
            <person name="Goker M."/>
            <person name="Beck B."/>
            <person name="Bristow J."/>
            <person name="Eisen J.A."/>
            <person name="Markowitz V."/>
            <person name="Hugenholtz P."/>
            <person name="Kyrpides N.C."/>
            <person name="Klenk H.P."/>
            <person name="Chen F."/>
        </authorList>
    </citation>
    <scope>NUCLEOTIDE SEQUENCE [LARGE SCALE GENOMIC DNA]</scope>
    <source>
        <strain evidence="4">ATCC 33386 / NCTC 11300</strain>
    </source>
</reference>
<dbReference type="Pfam" id="PF08487">
    <property type="entry name" value="VIT"/>
    <property type="match status" value="1"/>
</dbReference>
<dbReference type="EMBL" id="CP001739">
    <property type="protein sequence ID" value="ACZ09904.1"/>
    <property type="molecule type" value="Genomic_DNA"/>
</dbReference>
<dbReference type="AlphaFoldDB" id="D1AP70"/>
<organism evidence="3 4">
    <name type="scientific">Sebaldella termitidis (strain ATCC 33386 / NCTC 11300)</name>
    <dbReference type="NCBI Taxonomy" id="526218"/>
    <lineage>
        <taxon>Bacteria</taxon>
        <taxon>Fusobacteriati</taxon>
        <taxon>Fusobacteriota</taxon>
        <taxon>Fusobacteriia</taxon>
        <taxon>Fusobacteriales</taxon>
        <taxon>Leptotrichiaceae</taxon>
        <taxon>Sebaldella</taxon>
    </lineage>
</organism>
<dbReference type="PROSITE" id="PS51468">
    <property type="entry name" value="VIT"/>
    <property type="match status" value="1"/>
</dbReference>
<dbReference type="InterPro" id="IPR036465">
    <property type="entry name" value="vWFA_dom_sf"/>
</dbReference>
<dbReference type="eggNOG" id="COG4783">
    <property type="taxonomic scope" value="Bacteria"/>
</dbReference>
<dbReference type="eggNOG" id="COG4676">
    <property type="taxonomic scope" value="Bacteria"/>
</dbReference>
<dbReference type="InterPro" id="IPR013694">
    <property type="entry name" value="VIT"/>
</dbReference>